<evidence type="ECO:0000313" key="3">
    <source>
        <dbReference type="Proteomes" id="UP001211065"/>
    </source>
</evidence>
<dbReference type="Pfam" id="PF07969">
    <property type="entry name" value="Amidohydro_3"/>
    <property type="match status" value="1"/>
</dbReference>
<proteinExistence type="predicted"/>
<dbReference type="PANTHER" id="PTHR22642">
    <property type="entry name" value="IMIDAZOLONEPROPIONASE"/>
    <property type="match status" value="1"/>
</dbReference>
<accession>A0AAD5Y1N7</accession>
<dbReference type="Gene3D" id="2.30.40.10">
    <property type="entry name" value="Urease, subunit C, domain 1"/>
    <property type="match status" value="1"/>
</dbReference>
<protein>
    <recommendedName>
        <fullName evidence="1">Amidohydrolase 3 domain-containing protein</fullName>
    </recommendedName>
</protein>
<name>A0AAD5Y1N7_9FUNG</name>
<dbReference type="InterPro" id="IPR011059">
    <property type="entry name" value="Metal-dep_hydrolase_composite"/>
</dbReference>
<dbReference type="PANTHER" id="PTHR22642:SF2">
    <property type="entry name" value="PROTEIN LONG AFTER FAR-RED 3"/>
    <property type="match status" value="1"/>
</dbReference>
<dbReference type="Gene3D" id="3.10.310.70">
    <property type="match status" value="1"/>
</dbReference>
<dbReference type="InterPro" id="IPR032466">
    <property type="entry name" value="Metal_Hydrolase"/>
</dbReference>
<dbReference type="InterPro" id="IPR013108">
    <property type="entry name" value="Amidohydro_3"/>
</dbReference>
<comment type="caution">
    <text evidence="2">The sequence shown here is derived from an EMBL/GenBank/DDBJ whole genome shotgun (WGS) entry which is preliminary data.</text>
</comment>
<evidence type="ECO:0000313" key="2">
    <source>
        <dbReference type="EMBL" id="KAJ3227514.1"/>
    </source>
</evidence>
<keyword evidence="3" id="KW-1185">Reference proteome</keyword>
<dbReference type="GO" id="GO:0016810">
    <property type="term" value="F:hydrolase activity, acting on carbon-nitrogen (but not peptide) bonds"/>
    <property type="evidence" value="ECO:0007669"/>
    <property type="project" value="InterPro"/>
</dbReference>
<dbReference type="InterPro" id="IPR033932">
    <property type="entry name" value="YtcJ-like"/>
</dbReference>
<dbReference type="Gene3D" id="3.20.20.140">
    <property type="entry name" value="Metal-dependent hydrolases"/>
    <property type="match status" value="1"/>
</dbReference>
<dbReference type="AlphaFoldDB" id="A0AAD5Y1N7"/>
<reference evidence="2" key="1">
    <citation type="submission" date="2020-05" db="EMBL/GenBank/DDBJ databases">
        <title>Phylogenomic resolution of chytrid fungi.</title>
        <authorList>
            <person name="Stajich J.E."/>
            <person name="Amses K."/>
            <person name="Simmons R."/>
            <person name="Seto K."/>
            <person name="Myers J."/>
            <person name="Bonds A."/>
            <person name="Quandt C.A."/>
            <person name="Barry K."/>
            <person name="Liu P."/>
            <person name="Grigoriev I."/>
            <person name="Longcore J.E."/>
            <person name="James T.Y."/>
        </authorList>
    </citation>
    <scope>NUCLEOTIDE SEQUENCE</scope>
    <source>
        <strain evidence="2">JEL0476</strain>
    </source>
</reference>
<feature type="domain" description="Amidohydrolase 3" evidence="1">
    <location>
        <begin position="145"/>
        <end position="635"/>
    </location>
</feature>
<dbReference type="EMBL" id="JADGJW010000015">
    <property type="protein sequence ID" value="KAJ3227514.1"/>
    <property type="molecule type" value="Genomic_DNA"/>
</dbReference>
<gene>
    <name evidence="2" type="ORF">HK099_001665</name>
</gene>
<dbReference type="SUPFAM" id="SSF51338">
    <property type="entry name" value="Composite domain of metallo-dependent hydrolases"/>
    <property type="match status" value="1"/>
</dbReference>
<evidence type="ECO:0000259" key="1">
    <source>
        <dbReference type="Pfam" id="PF07969"/>
    </source>
</evidence>
<sequence>MSHYPGESQPLLPQYSEALLVNQQPANVITLPYGQRIVSSQPQPQIVVIERPVLYQQPVIVRHINRYDDDCDCCCACAITTYTPKLQIPLNYDNGALSKIYFNATVYTVDKMNPVVDSFGVKDGKFFSVGKFRDAEELFKGVNVEFINLNQKTVIPGLTDSHGHLMNLGRMLSNAQLQATRSIQEIRETLLEFVAKNPLKSNEWLIGRGWDQNKWNEASFPTFKDLEHPILSKFHILLTRVDGHAVWVNKKVLDFAKIPAEDPLGGSIVRFSNGLPTGVFIDNAQNLVTSLEPEASEEKLNKILDLAIKEMLSKGLVGVHDAGVTKQELKLYQKAIDENRFPIRNYAMFSSENLVDKNLKKIKNYKNKLVMTSVKVYADGALGSYGSAMDKPYSDDPSKIGFLLSDEKEFYNIVKEYVKLGFQVNTHCIGDRGNRVILDAYEKVIKDLNVTDNSDLRLRIEHAQIVSLSDIKRFGKLKIIPSMQPTHATSDMYFAEKRIGKERIKGAYAWKSMLNAGVSALPLGSDFPVEAVNPFFGFYAAVSRKDNSGNWPRKENVNEISKENGGWYPNEKLTRMETLRGFTIDAAYASFREDVMGSIEEGKFADFIVLDRDIMKVEEIDILGTKVLNVFIDGKKEF</sequence>
<dbReference type="CDD" id="cd01300">
    <property type="entry name" value="YtcJ_like"/>
    <property type="match status" value="1"/>
</dbReference>
<dbReference type="SUPFAM" id="SSF51556">
    <property type="entry name" value="Metallo-dependent hydrolases"/>
    <property type="match status" value="1"/>
</dbReference>
<dbReference type="Proteomes" id="UP001211065">
    <property type="component" value="Unassembled WGS sequence"/>
</dbReference>
<organism evidence="2 3">
    <name type="scientific">Clydaea vesicula</name>
    <dbReference type="NCBI Taxonomy" id="447962"/>
    <lineage>
        <taxon>Eukaryota</taxon>
        <taxon>Fungi</taxon>
        <taxon>Fungi incertae sedis</taxon>
        <taxon>Chytridiomycota</taxon>
        <taxon>Chytridiomycota incertae sedis</taxon>
        <taxon>Chytridiomycetes</taxon>
        <taxon>Lobulomycetales</taxon>
        <taxon>Lobulomycetaceae</taxon>
        <taxon>Clydaea</taxon>
    </lineage>
</organism>